<gene>
    <name evidence="2" type="ORF">IscW_ISCW017886</name>
</gene>
<accession>B7PIY7</accession>
<feature type="region of interest" description="Disordered" evidence="1">
    <location>
        <begin position="26"/>
        <end position="48"/>
    </location>
</feature>
<proteinExistence type="predicted"/>
<protein>
    <submittedName>
        <fullName evidence="2 3">Uncharacterized protein</fullName>
    </submittedName>
</protein>
<dbReference type="VEuPathDB" id="VectorBase:ISCW017886"/>
<organism>
    <name type="scientific">Ixodes scapularis</name>
    <name type="common">Black-legged tick</name>
    <name type="synonym">Deer tick</name>
    <dbReference type="NCBI Taxonomy" id="6945"/>
    <lineage>
        <taxon>Eukaryota</taxon>
        <taxon>Metazoa</taxon>
        <taxon>Ecdysozoa</taxon>
        <taxon>Arthropoda</taxon>
        <taxon>Chelicerata</taxon>
        <taxon>Arachnida</taxon>
        <taxon>Acari</taxon>
        <taxon>Parasitiformes</taxon>
        <taxon>Ixodida</taxon>
        <taxon>Ixodoidea</taxon>
        <taxon>Ixodidae</taxon>
        <taxon>Ixodinae</taxon>
        <taxon>Ixodes</taxon>
    </lineage>
</organism>
<reference evidence="2 4" key="1">
    <citation type="submission" date="2008-03" db="EMBL/GenBank/DDBJ databases">
        <title>Annotation of Ixodes scapularis.</title>
        <authorList>
            <consortium name="Ixodes scapularis Genome Project Consortium"/>
            <person name="Caler E."/>
            <person name="Hannick L.I."/>
            <person name="Bidwell S."/>
            <person name="Joardar V."/>
            <person name="Thiagarajan M."/>
            <person name="Amedeo P."/>
            <person name="Galinsky K.J."/>
            <person name="Schobel S."/>
            <person name="Inman J."/>
            <person name="Hostetler J."/>
            <person name="Miller J."/>
            <person name="Hammond M."/>
            <person name="Megy K."/>
            <person name="Lawson D."/>
            <person name="Kodira C."/>
            <person name="Sutton G."/>
            <person name="Meyer J."/>
            <person name="Hill C.A."/>
            <person name="Birren B."/>
            <person name="Nene V."/>
            <person name="Collins F."/>
            <person name="Alarcon-Chaidez F."/>
            <person name="Wikel S."/>
            <person name="Strausberg R."/>
        </authorList>
    </citation>
    <scope>NUCLEOTIDE SEQUENCE [LARGE SCALE GENOMIC DNA]</scope>
    <source>
        <strain evidence="4">Wikel</strain>
        <strain evidence="2">Wikel colony</strain>
    </source>
</reference>
<dbReference type="EnsemblMetazoa" id="ISCW017886-RA">
    <property type="protein sequence ID" value="ISCW017886-PA"/>
    <property type="gene ID" value="ISCW017886"/>
</dbReference>
<dbReference type="EMBL" id="DS722680">
    <property type="protein sequence ID" value="EEC06559.1"/>
    <property type="molecule type" value="Genomic_DNA"/>
</dbReference>
<name>B7PIY7_IXOSC</name>
<dbReference type="Proteomes" id="UP000001555">
    <property type="component" value="Unassembled WGS sequence"/>
</dbReference>
<keyword evidence="4" id="KW-1185">Reference proteome</keyword>
<dbReference type="AlphaFoldDB" id="B7PIY7"/>
<evidence type="ECO:0000313" key="3">
    <source>
        <dbReference type="EnsemblMetazoa" id="ISCW017886-PA"/>
    </source>
</evidence>
<dbReference type="PaxDb" id="6945-B7PIY7"/>
<evidence type="ECO:0000313" key="2">
    <source>
        <dbReference type="EMBL" id="EEC06559.1"/>
    </source>
</evidence>
<evidence type="ECO:0000313" key="4">
    <source>
        <dbReference type="Proteomes" id="UP000001555"/>
    </source>
</evidence>
<evidence type="ECO:0000256" key="1">
    <source>
        <dbReference type="SAM" id="MobiDB-lite"/>
    </source>
</evidence>
<dbReference type="HOGENOM" id="CLU_2661570_0_0_1"/>
<dbReference type="VEuPathDB" id="VectorBase:ISCI017886"/>
<sequence>MGSKGLDDLRTFHDCSEGLWPRRCPRPGLAPRPAALPHDGSGEAGSRSAELLSDVLPDLYRGRLFLCIKTTSHLPA</sequence>
<dbReference type="InParanoid" id="B7PIY7"/>
<feature type="non-terminal residue" evidence="2">
    <location>
        <position position="76"/>
    </location>
</feature>
<dbReference type="EMBL" id="ABJB010325567">
    <property type="status" value="NOT_ANNOTATED_CDS"/>
    <property type="molecule type" value="Genomic_DNA"/>
</dbReference>
<reference evidence="3" key="2">
    <citation type="submission" date="2020-05" db="UniProtKB">
        <authorList>
            <consortium name="EnsemblMetazoa"/>
        </authorList>
    </citation>
    <scope>IDENTIFICATION</scope>
    <source>
        <strain evidence="3">wikel</strain>
    </source>
</reference>
<feature type="compositionally biased region" description="Low complexity" evidence="1">
    <location>
        <begin position="26"/>
        <end position="37"/>
    </location>
</feature>